<dbReference type="SUPFAM" id="SSF46785">
    <property type="entry name" value="Winged helix' DNA-binding domain"/>
    <property type="match status" value="1"/>
</dbReference>
<dbReference type="PANTHER" id="PTHR30126:SF39">
    <property type="entry name" value="HTH-TYPE TRANSCRIPTIONAL REGULATOR CYSL"/>
    <property type="match status" value="1"/>
</dbReference>
<evidence type="ECO:0000256" key="3">
    <source>
        <dbReference type="ARBA" id="ARBA00023125"/>
    </source>
</evidence>
<dbReference type="SUPFAM" id="SSF53850">
    <property type="entry name" value="Periplasmic binding protein-like II"/>
    <property type="match status" value="1"/>
</dbReference>
<accession>A0A3S2WF98</accession>
<reference evidence="7 8" key="1">
    <citation type="submission" date="2019-01" db="EMBL/GenBank/DDBJ databases">
        <title>Genome sequences of Streptomyces and Rhizobium isolates collected from root and soil.</title>
        <authorList>
            <person name="Chhettri S."/>
            <person name="Sevigny J.L."/>
            <person name="Sen A."/>
            <person name="Ennis N."/>
            <person name="Tisa L."/>
        </authorList>
    </citation>
    <scope>NUCLEOTIDE SEQUENCE [LARGE SCALE GENOMIC DNA]</scope>
    <source>
        <strain evidence="7 8">San01</strain>
    </source>
</reference>
<dbReference type="InterPro" id="IPR036388">
    <property type="entry name" value="WH-like_DNA-bd_sf"/>
</dbReference>
<dbReference type="CDD" id="cd05466">
    <property type="entry name" value="PBP2_LTTR_substrate"/>
    <property type="match status" value="1"/>
</dbReference>
<dbReference type="InterPro" id="IPR036390">
    <property type="entry name" value="WH_DNA-bd_sf"/>
</dbReference>
<protein>
    <submittedName>
        <fullName evidence="7">LysR family transcriptional regulator</fullName>
    </submittedName>
</protein>
<dbReference type="Gene3D" id="1.10.10.10">
    <property type="entry name" value="Winged helix-like DNA-binding domain superfamily/Winged helix DNA-binding domain"/>
    <property type="match status" value="1"/>
</dbReference>
<keyword evidence="8" id="KW-1185">Reference proteome</keyword>
<dbReference type="InterPro" id="IPR005119">
    <property type="entry name" value="LysR_subst-bd"/>
</dbReference>
<sequence length="340" mass="37394">MRHPLADRPTRQRREPCPPGTRHGPRRTARRANSRRQGAGYSMQLSWLQTFMAVYHTGSFTKAARQLGVSQPTVTQQIRTMEVEIGHLLFERSTKGTVPTPRGTILAQDIRESMSELNAAIDRHFAPTDTDRPLRLGTTAELASTRVIPPLASLVSTGIDVRVLTGISHDLLSRLGEGFLDVVISTTRPRRRGIEATPLCDEELVLVASPQLTAEVFPDGLGDDPEQRLAKTTLIAYAETLPLVRQYWRHVFDSDPDVHVGAVIPDLRGILAAVAAGAGIAVLPRCLCSTALATGELVTLLEPEEPPINTLYLAVRNGALQDYRLSQVHTELLRCAQQWT</sequence>
<dbReference type="PROSITE" id="PS50931">
    <property type="entry name" value="HTH_LYSR"/>
    <property type="match status" value="1"/>
</dbReference>
<dbReference type="OrthoDB" id="8417889at2"/>
<feature type="domain" description="HTH lysR-type" evidence="6">
    <location>
        <begin position="43"/>
        <end position="100"/>
    </location>
</feature>
<keyword evidence="2" id="KW-0805">Transcription regulation</keyword>
<evidence type="ECO:0000313" key="7">
    <source>
        <dbReference type="EMBL" id="RVU20957.1"/>
    </source>
</evidence>
<comment type="caution">
    <text evidence="7">The sequence shown here is derived from an EMBL/GenBank/DDBJ whole genome shotgun (WGS) entry which is preliminary data.</text>
</comment>
<organism evidence="7 8">
    <name type="scientific">Streptomyces antnestii</name>
    <dbReference type="NCBI Taxonomy" id="2494256"/>
    <lineage>
        <taxon>Bacteria</taxon>
        <taxon>Bacillati</taxon>
        <taxon>Actinomycetota</taxon>
        <taxon>Actinomycetes</taxon>
        <taxon>Kitasatosporales</taxon>
        <taxon>Streptomycetaceae</taxon>
        <taxon>Streptomyces</taxon>
    </lineage>
</organism>
<evidence type="ECO:0000256" key="4">
    <source>
        <dbReference type="ARBA" id="ARBA00023163"/>
    </source>
</evidence>
<name>A0A3S2WF98_9ACTN</name>
<keyword evidence="3" id="KW-0238">DNA-binding</keyword>
<dbReference type="Pfam" id="PF00126">
    <property type="entry name" value="HTH_1"/>
    <property type="match status" value="1"/>
</dbReference>
<dbReference type="PANTHER" id="PTHR30126">
    <property type="entry name" value="HTH-TYPE TRANSCRIPTIONAL REGULATOR"/>
    <property type="match status" value="1"/>
</dbReference>
<dbReference type="Proteomes" id="UP000283128">
    <property type="component" value="Unassembled WGS sequence"/>
</dbReference>
<gene>
    <name evidence="7" type="ORF">EOT10_26915</name>
</gene>
<dbReference type="Pfam" id="PF03466">
    <property type="entry name" value="LysR_substrate"/>
    <property type="match status" value="1"/>
</dbReference>
<dbReference type="PRINTS" id="PR00039">
    <property type="entry name" value="HTHLYSR"/>
</dbReference>
<dbReference type="Gene3D" id="3.40.190.290">
    <property type="match status" value="1"/>
</dbReference>
<evidence type="ECO:0000256" key="2">
    <source>
        <dbReference type="ARBA" id="ARBA00023015"/>
    </source>
</evidence>
<evidence type="ECO:0000256" key="5">
    <source>
        <dbReference type="SAM" id="MobiDB-lite"/>
    </source>
</evidence>
<dbReference type="FunFam" id="1.10.10.10:FF:000001">
    <property type="entry name" value="LysR family transcriptional regulator"/>
    <property type="match status" value="1"/>
</dbReference>
<evidence type="ECO:0000313" key="8">
    <source>
        <dbReference type="Proteomes" id="UP000283128"/>
    </source>
</evidence>
<keyword evidence="4" id="KW-0804">Transcription</keyword>
<feature type="compositionally biased region" description="Basic residues" evidence="5">
    <location>
        <begin position="23"/>
        <end position="34"/>
    </location>
</feature>
<proteinExistence type="inferred from homology"/>
<evidence type="ECO:0000256" key="1">
    <source>
        <dbReference type="ARBA" id="ARBA00009437"/>
    </source>
</evidence>
<dbReference type="InterPro" id="IPR000847">
    <property type="entry name" value="LysR_HTH_N"/>
</dbReference>
<comment type="similarity">
    <text evidence="1">Belongs to the LysR transcriptional regulatory family.</text>
</comment>
<dbReference type="AlphaFoldDB" id="A0A3S2WF98"/>
<dbReference type="GO" id="GO:0003700">
    <property type="term" value="F:DNA-binding transcription factor activity"/>
    <property type="evidence" value="ECO:0007669"/>
    <property type="project" value="InterPro"/>
</dbReference>
<dbReference type="EMBL" id="RZYA01000014">
    <property type="protein sequence ID" value="RVU20957.1"/>
    <property type="molecule type" value="Genomic_DNA"/>
</dbReference>
<evidence type="ECO:0000259" key="6">
    <source>
        <dbReference type="PROSITE" id="PS50931"/>
    </source>
</evidence>
<feature type="region of interest" description="Disordered" evidence="5">
    <location>
        <begin position="1"/>
        <end position="38"/>
    </location>
</feature>
<feature type="compositionally biased region" description="Basic and acidic residues" evidence="5">
    <location>
        <begin position="1"/>
        <end position="16"/>
    </location>
</feature>
<dbReference type="GO" id="GO:0000976">
    <property type="term" value="F:transcription cis-regulatory region binding"/>
    <property type="evidence" value="ECO:0007669"/>
    <property type="project" value="TreeGrafter"/>
</dbReference>